<dbReference type="InterPro" id="IPR010982">
    <property type="entry name" value="Lambda_DNA-bd_dom_sf"/>
</dbReference>
<dbReference type="Gene3D" id="1.10.260.40">
    <property type="entry name" value="lambda repressor-like DNA-binding domains"/>
    <property type="match status" value="1"/>
</dbReference>
<accession>A0A3Q0L181</accession>
<reference evidence="3 4" key="2">
    <citation type="journal article" date="2003" name="Infect. Immun.">
        <title>Characterization and pathogenic significance of Vibrio vulnificus antigens preferentially expressed in septicemic patients.</title>
        <authorList>
            <person name="Kim Y.R."/>
            <person name="Lee S.E."/>
            <person name="Kim C.M."/>
            <person name="Kim S.Y."/>
            <person name="Shin E.K."/>
            <person name="Shin D.H."/>
            <person name="Chung S.S."/>
            <person name="Choy H.E."/>
            <person name="Progulske-Fox A."/>
            <person name="Hillman J.D."/>
            <person name="Handfield M."/>
            <person name="Rhee J.H."/>
        </authorList>
    </citation>
    <scope>NUCLEOTIDE SEQUENCE [LARGE SCALE GENOMIC DNA]</scope>
    <source>
        <strain evidence="3 4">CMCP6</strain>
    </source>
</reference>
<feature type="region of interest" description="Disordered" evidence="1">
    <location>
        <begin position="1"/>
        <end position="44"/>
    </location>
</feature>
<reference evidence="4" key="1">
    <citation type="submission" date="2002-12" db="EMBL/GenBank/DDBJ databases">
        <title>Complete genome sequence of Vibrio vulnificus CMCP6.</title>
        <authorList>
            <person name="Rhee J.H."/>
            <person name="Kim S.Y."/>
            <person name="Chung S.S."/>
            <person name="Kim J.J."/>
            <person name="Moon Y.H."/>
            <person name="Jeong H."/>
            <person name="Choy H.E."/>
        </authorList>
    </citation>
    <scope>NUCLEOTIDE SEQUENCE [LARGE SCALE GENOMIC DNA]</scope>
    <source>
        <strain evidence="4">CMCP6</strain>
    </source>
</reference>
<dbReference type="SMART" id="SM00530">
    <property type="entry name" value="HTH_XRE"/>
    <property type="match status" value="1"/>
</dbReference>
<dbReference type="PROSITE" id="PS50943">
    <property type="entry name" value="HTH_CROC1"/>
    <property type="match status" value="1"/>
</dbReference>
<protein>
    <submittedName>
        <fullName evidence="3">Predicted transcriptional regulator</fullName>
    </submittedName>
</protein>
<dbReference type="SUPFAM" id="SSF47413">
    <property type="entry name" value="lambda repressor-like DNA-binding domains"/>
    <property type="match status" value="1"/>
</dbReference>
<proteinExistence type="predicted"/>
<evidence type="ECO:0000313" key="3">
    <source>
        <dbReference type="EMBL" id="AAO08622.2"/>
    </source>
</evidence>
<evidence type="ECO:0000256" key="1">
    <source>
        <dbReference type="SAM" id="MobiDB-lite"/>
    </source>
</evidence>
<dbReference type="EMBL" id="AE016795">
    <property type="protein sequence ID" value="AAO08622.2"/>
    <property type="molecule type" value="Genomic_DNA"/>
</dbReference>
<reference evidence="3 4" key="3">
    <citation type="journal article" date="2011" name="Mol. Syst. Biol.">
        <title>Integrative genome-scale metabolic analysis of Vibrio vulnificus for drug targeting and discovery.</title>
        <authorList>
            <person name="Kim H.U."/>
            <person name="Kim S.Y."/>
            <person name="Jeong H."/>
            <person name="Kim T.Y."/>
            <person name="Kim J.J."/>
            <person name="Choy H.E."/>
            <person name="Yi K.Y."/>
            <person name="Rhee J.H."/>
            <person name="Lee S.Y."/>
        </authorList>
    </citation>
    <scope>NUCLEOTIDE SEQUENCE [LARGE SCALE GENOMIC DNA]</scope>
    <source>
        <strain evidence="3 4">CMCP6</strain>
    </source>
</reference>
<evidence type="ECO:0000313" key="4">
    <source>
        <dbReference type="Proteomes" id="UP000002275"/>
    </source>
</evidence>
<dbReference type="Pfam" id="PF13560">
    <property type="entry name" value="HTH_31"/>
    <property type="match status" value="1"/>
</dbReference>
<dbReference type="AlphaFoldDB" id="A0A3Q0L181"/>
<evidence type="ECO:0000259" key="2">
    <source>
        <dbReference type="PROSITE" id="PS50943"/>
    </source>
</evidence>
<dbReference type="Proteomes" id="UP000002275">
    <property type="component" value="Chromosome I"/>
</dbReference>
<feature type="domain" description="HTH cro/C1-type" evidence="2">
    <location>
        <begin position="11"/>
        <end position="66"/>
    </location>
</feature>
<dbReference type="CDD" id="cd00093">
    <property type="entry name" value="HTH_XRE"/>
    <property type="match status" value="1"/>
</dbReference>
<name>A0A3Q0L181_VIBVU</name>
<sequence>MMRSEMKSQRLKQARKAAGLSREQVAKAMHKSPHTIKSWETTSRQPRTLREVERLCSILGITVSWYLTGQPPVKPIMPSEREQELLALFSGLSDEQQSAVLELIKVMG</sequence>
<dbReference type="InterPro" id="IPR001387">
    <property type="entry name" value="Cro/C1-type_HTH"/>
</dbReference>
<dbReference type="KEGG" id="vvu:VV1_0083"/>
<dbReference type="GO" id="GO:0003677">
    <property type="term" value="F:DNA binding"/>
    <property type="evidence" value="ECO:0007669"/>
    <property type="project" value="InterPro"/>
</dbReference>
<organism evidence="3 4">
    <name type="scientific">Vibrio vulnificus (strain CMCP6)</name>
    <dbReference type="NCBI Taxonomy" id="216895"/>
    <lineage>
        <taxon>Bacteria</taxon>
        <taxon>Pseudomonadati</taxon>
        <taxon>Pseudomonadota</taxon>
        <taxon>Gammaproteobacteria</taxon>
        <taxon>Vibrionales</taxon>
        <taxon>Vibrionaceae</taxon>
        <taxon>Vibrio</taxon>
    </lineage>
</organism>
<gene>
    <name evidence="3" type="ordered locus">VV1_0083</name>
</gene>